<feature type="transmembrane region" description="Helical" evidence="6">
    <location>
        <begin position="90"/>
        <end position="111"/>
    </location>
</feature>
<reference evidence="7" key="1">
    <citation type="submission" date="2023-06" db="EMBL/GenBank/DDBJ databases">
        <authorList>
            <person name="Kurt Z."/>
        </authorList>
    </citation>
    <scope>NUCLEOTIDE SEQUENCE</scope>
</reference>
<dbReference type="GO" id="GO:0005773">
    <property type="term" value="C:vacuole"/>
    <property type="evidence" value="ECO:0007669"/>
    <property type="project" value="TreeGrafter"/>
</dbReference>
<gene>
    <name evidence="7" type="ORF">HINF_LOCUS14039</name>
    <name evidence="8" type="ORF">HINF_LOCUS26898</name>
</gene>
<dbReference type="GO" id="GO:0051453">
    <property type="term" value="P:regulation of intracellular pH"/>
    <property type="evidence" value="ECO:0007669"/>
    <property type="project" value="TreeGrafter"/>
</dbReference>
<evidence type="ECO:0000313" key="8">
    <source>
        <dbReference type="EMBL" id="CAL6019325.1"/>
    </source>
</evidence>
<name>A0AA86TRG1_9EUKA</name>
<evidence type="ECO:0000256" key="6">
    <source>
        <dbReference type="SAM" id="Phobius"/>
    </source>
</evidence>
<evidence type="ECO:0000256" key="4">
    <source>
        <dbReference type="ARBA" id="ARBA00022989"/>
    </source>
</evidence>
<feature type="transmembrane region" description="Helical" evidence="6">
    <location>
        <begin position="54"/>
        <end position="78"/>
    </location>
</feature>
<keyword evidence="5 6" id="KW-0472">Membrane</keyword>
<dbReference type="PANTHER" id="PTHR10981">
    <property type="entry name" value="BATTENIN"/>
    <property type="match status" value="1"/>
</dbReference>
<dbReference type="Pfam" id="PF02487">
    <property type="entry name" value="CLN3"/>
    <property type="match status" value="1"/>
</dbReference>
<dbReference type="EMBL" id="CATOUU010000367">
    <property type="protein sequence ID" value="CAI9926394.1"/>
    <property type="molecule type" value="Genomic_DNA"/>
</dbReference>
<sequence length="121" mass="14204">MFLMRCSFPVFKLPRQLVIAPAIMQFLLLVMFSFEAIYQFINIFWLMIFIYYILYSYIFFIEGLIGGLTNVSALYWISKMSDQSNREFRMGISTLFGTSGVLISSVAGMWYEQLLKSLRRV</sequence>
<evidence type="ECO:0000313" key="9">
    <source>
        <dbReference type="Proteomes" id="UP001642409"/>
    </source>
</evidence>
<comment type="caution">
    <text evidence="7">The sequence shown here is derived from an EMBL/GenBank/DDBJ whole genome shotgun (WGS) entry which is preliminary data.</text>
</comment>
<proteinExistence type="predicted"/>
<keyword evidence="4 6" id="KW-1133">Transmembrane helix</keyword>
<dbReference type="EMBL" id="CAXDID020000082">
    <property type="protein sequence ID" value="CAL6019325.1"/>
    <property type="molecule type" value="Genomic_DNA"/>
</dbReference>
<dbReference type="GO" id="GO:0016020">
    <property type="term" value="C:membrane"/>
    <property type="evidence" value="ECO:0007669"/>
    <property type="project" value="InterPro"/>
</dbReference>
<dbReference type="PANTHER" id="PTHR10981:SF0">
    <property type="entry name" value="BATTENIN"/>
    <property type="match status" value="1"/>
</dbReference>
<evidence type="ECO:0000256" key="2">
    <source>
        <dbReference type="ARBA" id="ARBA00022448"/>
    </source>
</evidence>
<evidence type="ECO:0000256" key="3">
    <source>
        <dbReference type="ARBA" id="ARBA00022692"/>
    </source>
</evidence>
<comment type="subcellular location">
    <subcellularLocation>
        <location evidence="1">Endomembrane system</location>
        <topology evidence="1">Multi-pass membrane protein</topology>
    </subcellularLocation>
</comment>
<keyword evidence="9" id="KW-1185">Reference proteome</keyword>
<dbReference type="AlphaFoldDB" id="A0AA86TRG1"/>
<protein>
    <submittedName>
        <fullName evidence="7">CLN3 protein</fullName>
    </submittedName>
    <submittedName>
        <fullName evidence="8">CLN3_protein</fullName>
    </submittedName>
</protein>
<dbReference type="Proteomes" id="UP001642409">
    <property type="component" value="Unassembled WGS sequence"/>
</dbReference>
<dbReference type="GO" id="GO:0012505">
    <property type="term" value="C:endomembrane system"/>
    <property type="evidence" value="ECO:0007669"/>
    <property type="project" value="UniProtKB-SubCell"/>
</dbReference>
<dbReference type="InterPro" id="IPR003492">
    <property type="entry name" value="Battenin_disease_Cln3"/>
</dbReference>
<feature type="transmembrane region" description="Helical" evidence="6">
    <location>
        <begin position="21"/>
        <end position="48"/>
    </location>
</feature>
<evidence type="ECO:0000313" key="7">
    <source>
        <dbReference type="EMBL" id="CAI9926394.1"/>
    </source>
</evidence>
<keyword evidence="2" id="KW-0813">Transport</keyword>
<keyword evidence="3 6" id="KW-0812">Transmembrane</keyword>
<evidence type="ECO:0000256" key="1">
    <source>
        <dbReference type="ARBA" id="ARBA00004127"/>
    </source>
</evidence>
<evidence type="ECO:0000256" key="5">
    <source>
        <dbReference type="ARBA" id="ARBA00023136"/>
    </source>
</evidence>
<accession>A0AA86TRG1</accession>
<reference evidence="8 9" key="2">
    <citation type="submission" date="2024-07" db="EMBL/GenBank/DDBJ databases">
        <authorList>
            <person name="Akdeniz Z."/>
        </authorList>
    </citation>
    <scope>NUCLEOTIDE SEQUENCE [LARGE SCALE GENOMIC DNA]</scope>
</reference>
<organism evidence="7">
    <name type="scientific">Hexamita inflata</name>
    <dbReference type="NCBI Taxonomy" id="28002"/>
    <lineage>
        <taxon>Eukaryota</taxon>
        <taxon>Metamonada</taxon>
        <taxon>Diplomonadida</taxon>
        <taxon>Hexamitidae</taxon>
        <taxon>Hexamitinae</taxon>
        <taxon>Hexamita</taxon>
    </lineage>
</organism>